<proteinExistence type="predicted"/>
<evidence type="ECO:0000256" key="3">
    <source>
        <dbReference type="ARBA" id="ARBA00022475"/>
    </source>
</evidence>
<feature type="region of interest" description="Disordered" evidence="9">
    <location>
        <begin position="1"/>
        <end position="258"/>
    </location>
</feature>
<dbReference type="GO" id="GO:0030428">
    <property type="term" value="C:cell septum"/>
    <property type="evidence" value="ECO:0007669"/>
    <property type="project" value="TreeGrafter"/>
</dbReference>
<dbReference type="Pfam" id="PF01644">
    <property type="entry name" value="Chitin_synth_1"/>
    <property type="match status" value="1"/>
</dbReference>
<feature type="compositionally biased region" description="Acidic residues" evidence="9">
    <location>
        <begin position="209"/>
        <end position="230"/>
    </location>
</feature>
<keyword evidence="13" id="KW-1185">Reference proteome</keyword>
<feature type="transmembrane region" description="Helical" evidence="10">
    <location>
        <begin position="841"/>
        <end position="860"/>
    </location>
</feature>
<evidence type="ECO:0000256" key="9">
    <source>
        <dbReference type="SAM" id="MobiDB-lite"/>
    </source>
</evidence>
<reference evidence="12 13" key="1">
    <citation type="submission" date="2019-10" db="EMBL/GenBank/DDBJ databases">
        <authorList>
            <person name="Palmer J.M."/>
        </authorList>
    </citation>
    <scope>NUCLEOTIDE SEQUENCE [LARGE SCALE GENOMIC DNA]</scope>
    <source>
        <strain evidence="12 13">TWF696</strain>
    </source>
</reference>
<evidence type="ECO:0000256" key="8">
    <source>
        <dbReference type="ARBA" id="ARBA00023136"/>
    </source>
</evidence>
<evidence type="ECO:0000256" key="7">
    <source>
        <dbReference type="ARBA" id="ARBA00022989"/>
    </source>
</evidence>
<evidence type="ECO:0000259" key="11">
    <source>
        <dbReference type="Pfam" id="PF08407"/>
    </source>
</evidence>
<keyword evidence="5" id="KW-0808">Transferase</keyword>
<feature type="transmembrane region" description="Helical" evidence="10">
    <location>
        <begin position="797"/>
        <end position="821"/>
    </location>
</feature>
<feature type="transmembrane region" description="Helical" evidence="10">
    <location>
        <begin position="997"/>
        <end position="1030"/>
    </location>
</feature>
<dbReference type="CDD" id="cd04190">
    <property type="entry name" value="Chitin_synth_C"/>
    <property type="match status" value="1"/>
</dbReference>
<dbReference type="InterPro" id="IPR004835">
    <property type="entry name" value="Chitin_synth"/>
</dbReference>
<feature type="transmembrane region" description="Helical" evidence="10">
    <location>
        <begin position="767"/>
        <end position="785"/>
    </location>
</feature>
<comment type="subcellular location">
    <subcellularLocation>
        <location evidence="1">Cell membrane</location>
        <topology evidence="1">Multi-pass membrane protein</topology>
    </subcellularLocation>
</comment>
<feature type="transmembrane region" description="Helical" evidence="10">
    <location>
        <begin position="965"/>
        <end position="985"/>
    </location>
</feature>
<feature type="compositionally biased region" description="Polar residues" evidence="9">
    <location>
        <begin position="245"/>
        <end position="258"/>
    </location>
</feature>
<dbReference type="EMBL" id="JAVHNQ010000003">
    <property type="protein sequence ID" value="KAK6353262.1"/>
    <property type="molecule type" value="Genomic_DNA"/>
</dbReference>
<feature type="domain" description="Chitin synthase N-terminal" evidence="11">
    <location>
        <begin position="305"/>
        <end position="371"/>
    </location>
</feature>
<evidence type="ECO:0000256" key="1">
    <source>
        <dbReference type="ARBA" id="ARBA00004651"/>
    </source>
</evidence>
<evidence type="ECO:0000256" key="4">
    <source>
        <dbReference type="ARBA" id="ARBA00022676"/>
    </source>
</evidence>
<keyword evidence="3" id="KW-1003">Cell membrane</keyword>
<dbReference type="Pfam" id="PF08407">
    <property type="entry name" value="Chitin_synth_1N"/>
    <property type="match status" value="1"/>
</dbReference>
<evidence type="ECO:0000256" key="6">
    <source>
        <dbReference type="ARBA" id="ARBA00022692"/>
    </source>
</evidence>
<dbReference type="InterPro" id="IPR013616">
    <property type="entry name" value="Chitin_synth_N"/>
</dbReference>
<feature type="compositionally biased region" description="Polar residues" evidence="9">
    <location>
        <begin position="79"/>
        <end position="98"/>
    </location>
</feature>
<gene>
    <name evidence="12" type="primary">CHS2_2</name>
    <name evidence="12" type="ORF">TWF696_005239</name>
</gene>
<evidence type="ECO:0000256" key="2">
    <source>
        <dbReference type="ARBA" id="ARBA00012543"/>
    </source>
</evidence>
<evidence type="ECO:0000256" key="5">
    <source>
        <dbReference type="ARBA" id="ARBA00022679"/>
    </source>
</evidence>
<dbReference type="EC" id="2.4.1.16" evidence="2"/>
<accession>A0AAV9V3E6</accession>
<sequence length="1071" mass="120572">MDNQGPPPGYSDQSYGSSRSPRDSYGNQYQQQHRQQHRRVTGQPSAGSVRMMAQQFEDSSYRPPATPNRSYHQRPVSPSLMSPSRSTTPLSLRQSNSRGYAPSAVSPSPHPWAPSQGQGNMNEERPWTPATRTTLDWRRPVPSNSYEPLDPNGSSRPGTSGVYSTTSVSTSTDSGSIPSSQLYSSRREPRDDFDSLASTEEAETYTSDSYDDDDDEDDDDDDDEDTDDESDYTRDGKPGLRSHKSSLSTTSYDTDNTVTIEGDEDDIYKKLDEEDLGEAAIEGIGQHYGPAPDGATERRHRKAQKSKKQVRLTNGELILDCKIPSILYSFLPRRDEEEFTSMRYTAVTCDPDEFIARGYQLRQTISKRDTELFVCITMYNEDEICFTRTMHGVMRNIAHMCSRTKSRVWGKDGWQKIVVCIVADGRKKVHPRVLDALAAMGCYQDGIAKNLVNGREVTAHVYEYTTQVSLDADLKFKGAEKGIVPVQTIFCLKEKNAKKLNSHRWFFNAFSAALDPNICILLDVGTRPGTTSLYHLWKAFDTNSNVAGACGEIKAMIGKGGSALINPLVASQNFEYKISNILDKPLESVFGYITVLPGALSAYRYYALQNDPVTGHGPLSQYFKGETLHGRDADVFTANMYLAEDRILCWELVAKRGERWVLKYVKSATGETDVPDAVPEFVSQRRRWLNGAFFAAVYSLSHFKQIWQTDHSILRKLLLHVEFLYQFISLCFTFFSLANFYLTFYFVAGALTDETIDPFGHGWGKRIFIFMKFVVTLLICVQFILSMGNRPQGAKRLFFWSMIIYALVMAYTTSIGFYLVIRTVTSSPTDFHQGQSLFINLVVSVCSTLGLYFLMSILYLEPWHMFTSSAQYFAMLPSYICTLQVYAFCNTHDVTWGTKGDNVIHTDLGAVVKEKDDIVNIELPSEQLDIDSVYDEALRNLRDRLEVPQDPPNPNQIKEDYYKNVRTYVVVSWIVANGLLAMGVTEAYSTENVANNLYLTFILWSVAGLALFRAIGSCAFGIINIIHMIVQGRYKMKMEPGSNPLKRAFKRPSWKLGTSSLGSVISSKLGR</sequence>
<dbReference type="Proteomes" id="UP001375240">
    <property type="component" value="Unassembled WGS sequence"/>
</dbReference>
<keyword evidence="6 10" id="KW-0812">Transmembrane</keyword>
<feature type="compositionally biased region" description="Polar residues" evidence="9">
    <location>
        <begin position="142"/>
        <end position="157"/>
    </location>
</feature>
<dbReference type="GO" id="GO:0006031">
    <property type="term" value="P:chitin biosynthetic process"/>
    <property type="evidence" value="ECO:0007669"/>
    <property type="project" value="TreeGrafter"/>
</dbReference>
<keyword evidence="4" id="KW-0328">Glycosyltransferase</keyword>
<evidence type="ECO:0000256" key="10">
    <source>
        <dbReference type="SAM" id="Phobius"/>
    </source>
</evidence>
<feature type="region of interest" description="Disordered" evidence="9">
    <location>
        <begin position="287"/>
        <end position="306"/>
    </location>
</feature>
<dbReference type="PANTHER" id="PTHR22914:SF38">
    <property type="entry name" value="CHITIN SYNTHASE 2"/>
    <property type="match status" value="1"/>
</dbReference>
<name>A0AAV9V3E6_9PEZI</name>
<dbReference type="PANTHER" id="PTHR22914">
    <property type="entry name" value="CHITIN SYNTHASE"/>
    <property type="match status" value="1"/>
</dbReference>
<feature type="transmembrane region" description="Helical" evidence="10">
    <location>
        <begin position="723"/>
        <end position="747"/>
    </location>
</feature>
<feature type="compositionally biased region" description="Low complexity" evidence="9">
    <location>
        <begin position="158"/>
        <end position="180"/>
    </location>
</feature>
<organism evidence="12 13">
    <name type="scientific">Orbilia brochopaga</name>
    <dbReference type="NCBI Taxonomy" id="3140254"/>
    <lineage>
        <taxon>Eukaryota</taxon>
        <taxon>Fungi</taxon>
        <taxon>Dikarya</taxon>
        <taxon>Ascomycota</taxon>
        <taxon>Pezizomycotina</taxon>
        <taxon>Orbiliomycetes</taxon>
        <taxon>Orbiliales</taxon>
        <taxon>Orbiliaceae</taxon>
        <taxon>Orbilia</taxon>
    </lineage>
</organism>
<protein>
    <recommendedName>
        <fullName evidence="2">chitin synthase</fullName>
        <ecNumber evidence="2">2.4.1.16</ecNumber>
    </recommendedName>
</protein>
<evidence type="ECO:0000313" key="12">
    <source>
        <dbReference type="EMBL" id="KAK6353262.1"/>
    </source>
</evidence>
<keyword evidence="7 10" id="KW-1133">Transmembrane helix</keyword>
<dbReference type="GO" id="GO:0005886">
    <property type="term" value="C:plasma membrane"/>
    <property type="evidence" value="ECO:0007669"/>
    <property type="project" value="UniProtKB-SubCell"/>
</dbReference>
<dbReference type="InterPro" id="IPR029044">
    <property type="entry name" value="Nucleotide-diphossugar_trans"/>
</dbReference>
<dbReference type="SUPFAM" id="SSF53448">
    <property type="entry name" value="Nucleotide-diphospho-sugar transferases"/>
    <property type="match status" value="1"/>
</dbReference>
<evidence type="ECO:0000313" key="13">
    <source>
        <dbReference type="Proteomes" id="UP001375240"/>
    </source>
</evidence>
<dbReference type="AlphaFoldDB" id="A0AAV9V3E6"/>
<keyword evidence="8 10" id="KW-0472">Membrane</keyword>
<dbReference type="GO" id="GO:0004100">
    <property type="term" value="F:chitin synthase activity"/>
    <property type="evidence" value="ECO:0007669"/>
    <property type="project" value="UniProtKB-EC"/>
</dbReference>
<comment type="caution">
    <text evidence="12">The sequence shown here is derived from an EMBL/GenBank/DDBJ whole genome shotgun (WGS) entry which is preliminary data.</text>
</comment>